<dbReference type="InterPro" id="IPR005490">
    <property type="entry name" value="LD_TPept_cat_dom"/>
</dbReference>
<sequence length="188" mass="21744">MKKCLNYWYAALLLLLPLTGFVRNNDLYNVRLSAGNINPDKIFLLIDKSDYRMYLYEDVTLRKIYKVVFGNRDQGDKYSEGDRKTPEGTFHILNKRMDNRWTRFLLLDYPNEDSWQKFHTRQATGSLSSEATIGGGIGIHGVEYESGIRDNYVDGRINWTLGCVSMKTADVVELYEIIKTGTPVVIRR</sequence>
<evidence type="ECO:0000259" key="8">
    <source>
        <dbReference type="PROSITE" id="PS52029"/>
    </source>
</evidence>
<feature type="domain" description="L,D-TPase catalytic" evidence="8">
    <location>
        <begin position="42"/>
        <end position="187"/>
    </location>
</feature>
<accession>A0A433WCE2</accession>
<organism evidence="9 10">
    <name type="scientific">Chitinophaga solisilvae</name>
    <dbReference type="NCBI Taxonomy" id="1233460"/>
    <lineage>
        <taxon>Bacteria</taxon>
        <taxon>Pseudomonadati</taxon>
        <taxon>Bacteroidota</taxon>
        <taxon>Chitinophagia</taxon>
        <taxon>Chitinophagales</taxon>
        <taxon>Chitinophagaceae</taxon>
        <taxon>Chitinophaga</taxon>
    </lineage>
</organism>
<dbReference type="Proteomes" id="UP000281028">
    <property type="component" value="Unassembled WGS sequence"/>
</dbReference>
<dbReference type="PROSITE" id="PS52029">
    <property type="entry name" value="LD_TPASE"/>
    <property type="match status" value="1"/>
</dbReference>
<dbReference type="Gene3D" id="2.40.440.10">
    <property type="entry name" value="L,D-transpeptidase catalytic domain-like"/>
    <property type="match status" value="1"/>
</dbReference>
<dbReference type="PANTHER" id="PTHR36699">
    <property type="entry name" value="LD-TRANSPEPTIDASE"/>
    <property type="match status" value="1"/>
</dbReference>
<proteinExistence type="inferred from homology"/>
<feature type="active site" description="Proton donor/acceptor" evidence="7">
    <location>
        <position position="140"/>
    </location>
</feature>
<comment type="caution">
    <text evidence="9">The sequence shown here is derived from an EMBL/GenBank/DDBJ whole genome shotgun (WGS) entry which is preliminary data.</text>
</comment>
<evidence type="ECO:0000256" key="7">
    <source>
        <dbReference type="PROSITE-ProRule" id="PRU01373"/>
    </source>
</evidence>
<protein>
    <submittedName>
        <fullName evidence="9">L,D-transpeptidase</fullName>
    </submittedName>
</protein>
<gene>
    <name evidence="9" type="ORF">ECE50_022465</name>
</gene>
<keyword evidence="3" id="KW-0808">Transferase</keyword>
<dbReference type="PANTHER" id="PTHR36699:SF1">
    <property type="entry name" value="L,D-TRANSPEPTIDASE YAFK-RELATED"/>
    <property type="match status" value="1"/>
</dbReference>
<dbReference type="OrthoDB" id="9809748at2"/>
<dbReference type="CDD" id="cd16913">
    <property type="entry name" value="YkuD_like"/>
    <property type="match status" value="1"/>
</dbReference>
<dbReference type="GO" id="GO:0009252">
    <property type="term" value="P:peptidoglycan biosynthetic process"/>
    <property type="evidence" value="ECO:0007669"/>
    <property type="project" value="UniProtKB-KW"/>
</dbReference>
<dbReference type="GO" id="GO:0016740">
    <property type="term" value="F:transferase activity"/>
    <property type="evidence" value="ECO:0007669"/>
    <property type="project" value="UniProtKB-KW"/>
</dbReference>
<evidence type="ECO:0000256" key="5">
    <source>
        <dbReference type="ARBA" id="ARBA00022984"/>
    </source>
</evidence>
<dbReference type="GO" id="GO:0071555">
    <property type="term" value="P:cell wall organization"/>
    <property type="evidence" value="ECO:0007669"/>
    <property type="project" value="UniProtKB-UniRule"/>
</dbReference>
<evidence type="ECO:0000256" key="1">
    <source>
        <dbReference type="ARBA" id="ARBA00004752"/>
    </source>
</evidence>
<dbReference type="GO" id="GO:0004180">
    <property type="term" value="F:carboxypeptidase activity"/>
    <property type="evidence" value="ECO:0007669"/>
    <property type="project" value="UniProtKB-ARBA"/>
</dbReference>
<dbReference type="AlphaFoldDB" id="A0A433WCE2"/>
<dbReference type="RefSeq" id="WP_127043312.1">
    <property type="nucleotide sequence ID" value="NZ_JAABOK010000007.1"/>
</dbReference>
<name>A0A433WCE2_9BACT</name>
<keyword evidence="10" id="KW-1185">Reference proteome</keyword>
<dbReference type="Pfam" id="PF03734">
    <property type="entry name" value="YkuD"/>
    <property type="match status" value="1"/>
</dbReference>
<dbReference type="EMBL" id="RIAR02000001">
    <property type="protein sequence ID" value="NSL89622.1"/>
    <property type="molecule type" value="Genomic_DNA"/>
</dbReference>
<keyword evidence="5 7" id="KW-0573">Peptidoglycan synthesis</keyword>
<evidence type="ECO:0000313" key="9">
    <source>
        <dbReference type="EMBL" id="NSL89622.1"/>
    </source>
</evidence>
<keyword evidence="6 7" id="KW-0961">Cell wall biogenesis/degradation</keyword>
<evidence type="ECO:0000256" key="4">
    <source>
        <dbReference type="ARBA" id="ARBA00022960"/>
    </source>
</evidence>
<evidence type="ECO:0000256" key="2">
    <source>
        <dbReference type="ARBA" id="ARBA00005992"/>
    </source>
</evidence>
<evidence type="ECO:0000313" key="10">
    <source>
        <dbReference type="Proteomes" id="UP000281028"/>
    </source>
</evidence>
<dbReference type="SUPFAM" id="SSF141523">
    <property type="entry name" value="L,D-transpeptidase catalytic domain-like"/>
    <property type="match status" value="1"/>
</dbReference>
<evidence type="ECO:0000256" key="3">
    <source>
        <dbReference type="ARBA" id="ARBA00022679"/>
    </source>
</evidence>
<evidence type="ECO:0000256" key="6">
    <source>
        <dbReference type="ARBA" id="ARBA00023316"/>
    </source>
</evidence>
<keyword evidence="4 7" id="KW-0133">Cell shape</keyword>
<reference evidence="9" key="1">
    <citation type="submission" date="2020-05" db="EMBL/GenBank/DDBJ databases">
        <title>Chitinophaga laudate sp. nov., isolated from a tropical peat swamp.</title>
        <authorList>
            <person name="Goh C.B.S."/>
            <person name="Lee M.S."/>
            <person name="Parimannan S."/>
            <person name="Pasbakhsh P."/>
            <person name="Yule C.M."/>
            <person name="Rajandas H."/>
            <person name="Loke S."/>
            <person name="Croft L."/>
            <person name="Tan J.B.L."/>
        </authorList>
    </citation>
    <scope>NUCLEOTIDE SEQUENCE</scope>
    <source>
        <strain evidence="9">Mgbs1</strain>
    </source>
</reference>
<dbReference type="InterPro" id="IPR038063">
    <property type="entry name" value="Transpep_catalytic_dom"/>
</dbReference>
<dbReference type="GO" id="GO:0008360">
    <property type="term" value="P:regulation of cell shape"/>
    <property type="evidence" value="ECO:0007669"/>
    <property type="project" value="UniProtKB-UniRule"/>
</dbReference>
<comment type="pathway">
    <text evidence="1 7">Cell wall biogenesis; peptidoglycan biosynthesis.</text>
</comment>
<feature type="active site" description="Nucleophile" evidence="7">
    <location>
        <position position="163"/>
    </location>
</feature>
<comment type="similarity">
    <text evidence="2">Belongs to the YkuD family.</text>
</comment>